<dbReference type="RefSeq" id="WP_123520958.1">
    <property type="nucleotide sequence ID" value="NZ_JBHLWF010000013.1"/>
</dbReference>
<accession>A0A4S3KSI4</accession>
<proteinExistence type="predicted"/>
<keyword evidence="2" id="KW-1185">Reference proteome</keyword>
<name>A0A4S3KSI4_9GAMM</name>
<evidence type="ECO:0000313" key="1">
    <source>
        <dbReference type="EMBL" id="TCT00679.1"/>
    </source>
</evidence>
<comment type="caution">
    <text evidence="1">The sequence shown here is derived from an EMBL/GenBank/DDBJ whole genome shotgun (WGS) entry which is preliminary data.</text>
</comment>
<protein>
    <submittedName>
        <fullName evidence="1">DUF3037 family protein</fullName>
    </submittedName>
</protein>
<reference evidence="1 2" key="1">
    <citation type="submission" date="2019-03" db="EMBL/GenBank/DDBJ databases">
        <title>Genomic Encyclopedia of Type Strains, Phase IV (KMG-IV): sequencing the most valuable type-strain genomes for metagenomic binning, comparative biology and taxonomic classification.</title>
        <authorList>
            <person name="Goeker M."/>
        </authorList>
    </citation>
    <scope>NUCLEOTIDE SEQUENCE [LARGE SCALE GENOMIC DNA]</scope>
    <source>
        <strain evidence="1 2">DSM 21944</strain>
    </source>
</reference>
<dbReference type="Pfam" id="PF11236">
    <property type="entry name" value="DUF3037"/>
    <property type="match status" value="1"/>
</dbReference>
<dbReference type="OrthoDB" id="9803207at2"/>
<dbReference type="AlphaFoldDB" id="A0A4S3KSI4"/>
<gene>
    <name evidence="1" type="ORF">EDC25_10243</name>
</gene>
<dbReference type="EMBL" id="SMAF01000002">
    <property type="protein sequence ID" value="TCT00679.1"/>
    <property type="molecule type" value="Genomic_DNA"/>
</dbReference>
<dbReference type="Proteomes" id="UP000294599">
    <property type="component" value="Unassembled WGS sequence"/>
</dbReference>
<evidence type="ECO:0000313" key="2">
    <source>
        <dbReference type="Proteomes" id="UP000294599"/>
    </source>
</evidence>
<sequence length="135" mass="14944">MLCYDYAIVRVVPRVERGEFVNAGVLLSTRDGVYLGALFALDEARLRALDPQVDIELVQRQLGAVERIVAGEANAGEIARLPLRARFHWLTAQRSALIQTSPVHGGRCNEPRLALEHLLQRMVLPPIPTRGCLPA</sequence>
<dbReference type="InterPro" id="IPR021398">
    <property type="entry name" value="DUF3037"/>
</dbReference>
<organism evidence="1 2">
    <name type="scientific">Pseudofulvimonas gallinarii</name>
    <dbReference type="NCBI Taxonomy" id="634155"/>
    <lineage>
        <taxon>Bacteria</taxon>
        <taxon>Pseudomonadati</taxon>
        <taxon>Pseudomonadota</taxon>
        <taxon>Gammaproteobacteria</taxon>
        <taxon>Lysobacterales</taxon>
        <taxon>Rhodanobacteraceae</taxon>
        <taxon>Pseudofulvimonas</taxon>
    </lineage>
</organism>